<evidence type="ECO:0000259" key="3">
    <source>
        <dbReference type="Pfam" id="PF11008"/>
    </source>
</evidence>
<evidence type="ECO:0000313" key="5">
    <source>
        <dbReference type="Proteomes" id="UP000318212"/>
    </source>
</evidence>
<feature type="signal peptide" evidence="2">
    <location>
        <begin position="1"/>
        <end position="21"/>
    </location>
</feature>
<feature type="compositionally biased region" description="Low complexity" evidence="1">
    <location>
        <begin position="49"/>
        <end position="63"/>
    </location>
</feature>
<evidence type="ECO:0000256" key="2">
    <source>
        <dbReference type="SAM" id="SignalP"/>
    </source>
</evidence>
<dbReference type="Pfam" id="PF11008">
    <property type="entry name" value="DUF2846"/>
    <property type="match status" value="1"/>
</dbReference>
<proteinExistence type="predicted"/>
<organism evidence="4 5">
    <name type="scientific">Marilutibacter aestuarii</name>
    <dbReference type="NCBI Taxonomy" id="1706195"/>
    <lineage>
        <taxon>Bacteria</taxon>
        <taxon>Pseudomonadati</taxon>
        <taxon>Pseudomonadota</taxon>
        <taxon>Gammaproteobacteria</taxon>
        <taxon>Lysobacterales</taxon>
        <taxon>Lysobacteraceae</taxon>
        <taxon>Marilutibacter</taxon>
    </lineage>
</organism>
<keyword evidence="5" id="KW-1185">Reference proteome</keyword>
<dbReference type="AlphaFoldDB" id="A0A508AVU1"/>
<feature type="chain" id="PRO_5021293781" evidence="2">
    <location>
        <begin position="22"/>
        <end position="200"/>
    </location>
</feature>
<dbReference type="OrthoDB" id="7428674at2"/>
<keyword evidence="2" id="KW-0732">Signal</keyword>
<reference evidence="4 5" key="1">
    <citation type="submission" date="2019-06" db="EMBL/GenBank/DDBJ databases">
        <title>Lysobacter alkalisoli sp. nov. isolated from saline soil.</title>
        <authorList>
            <person name="Sun J.-Q."/>
            <person name="Xu L."/>
        </authorList>
    </citation>
    <scope>NUCLEOTIDE SEQUENCE [LARGE SCALE GENOMIC DNA]</scope>
    <source>
        <strain evidence="4 5">JCM 31130</strain>
    </source>
</reference>
<dbReference type="RefSeq" id="WP_141516789.1">
    <property type="nucleotide sequence ID" value="NZ_VICE01000001.1"/>
</dbReference>
<sequence length="200" mass="20426">MRKLACRSLLVVALLPVHAFAQEASTDAVAEAEVATADSESPRIESASEDSASSASDAVAEATAADETDVAATAAAPASDASAVDSTGLVGVPAEGMGQIVFFRPSKLVGGAVGFKVREGDMELGKLRSGRYFIASVAPGVHEYTVHSEAKDVLTLEVEAGETYYVQGTISMGVLAGRPNLSPADATRFAAIAAKLKPAK</sequence>
<evidence type="ECO:0000313" key="4">
    <source>
        <dbReference type="EMBL" id="TQD51748.1"/>
    </source>
</evidence>
<accession>A0A508AVU1</accession>
<feature type="domain" description="DUF2846" evidence="3">
    <location>
        <begin position="95"/>
        <end position="173"/>
    </location>
</feature>
<dbReference type="InterPro" id="IPR022548">
    <property type="entry name" value="DUF2846"/>
</dbReference>
<name>A0A508AVU1_9GAMM</name>
<protein>
    <submittedName>
        <fullName evidence="4">DUF2846 domain-containing protein</fullName>
    </submittedName>
</protein>
<feature type="region of interest" description="Disordered" evidence="1">
    <location>
        <begin position="34"/>
        <end position="63"/>
    </location>
</feature>
<dbReference type="Proteomes" id="UP000318212">
    <property type="component" value="Unassembled WGS sequence"/>
</dbReference>
<dbReference type="EMBL" id="VICE01000001">
    <property type="protein sequence ID" value="TQD51748.1"/>
    <property type="molecule type" value="Genomic_DNA"/>
</dbReference>
<evidence type="ECO:0000256" key="1">
    <source>
        <dbReference type="SAM" id="MobiDB-lite"/>
    </source>
</evidence>
<comment type="caution">
    <text evidence="4">The sequence shown here is derived from an EMBL/GenBank/DDBJ whole genome shotgun (WGS) entry which is preliminary data.</text>
</comment>
<gene>
    <name evidence="4" type="ORF">FKV25_00305</name>
</gene>